<dbReference type="Proteomes" id="UP000271162">
    <property type="component" value="Unassembled WGS sequence"/>
</dbReference>
<evidence type="ECO:0000313" key="5">
    <source>
        <dbReference type="Proteomes" id="UP000271162"/>
    </source>
</evidence>
<feature type="region of interest" description="Disordered" evidence="2">
    <location>
        <begin position="146"/>
        <end position="238"/>
    </location>
</feature>
<feature type="chain" id="PRO_5043125123" evidence="3">
    <location>
        <begin position="24"/>
        <end position="238"/>
    </location>
</feature>
<feature type="compositionally biased region" description="Basic residues" evidence="2">
    <location>
        <begin position="180"/>
        <end position="196"/>
    </location>
</feature>
<keyword evidence="1" id="KW-0175">Coiled coil</keyword>
<dbReference type="EMBL" id="UYSL01020172">
    <property type="protein sequence ID" value="VDL73238.1"/>
    <property type="molecule type" value="Genomic_DNA"/>
</dbReference>
<feature type="compositionally biased region" description="Basic and acidic residues" evidence="2">
    <location>
        <begin position="146"/>
        <end position="161"/>
    </location>
</feature>
<sequence length="238" mass="27089">MRRVPLFLLGGLVVYSYAAASDAKKVESGNGKKQPNAVAKIETFADVPVNEKGLTNFALSDEKKDASDHPVHRVKRRARRARRARRKRRLRRRINRLRRRAFRHSLRLKEQRSQLRSQIKVLTAKKDAAQKEASFLQRLELIRTRQDAASRKAKDQIELAKARRAPAKTGDDEPGEAARKPSKKGKKWKDKGKKEGKKATTEKPAEEETKKSAKSEETKKGAESDETKKNAESNNDEE</sequence>
<organism evidence="6">
    <name type="scientific">Nippostrongylus brasiliensis</name>
    <name type="common">Rat hookworm</name>
    <dbReference type="NCBI Taxonomy" id="27835"/>
    <lineage>
        <taxon>Eukaryota</taxon>
        <taxon>Metazoa</taxon>
        <taxon>Ecdysozoa</taxon>
        <taxon>Nematoda</taxon>
        <taxon>Chromadorea</taxon>
        <taxon>Rhabditida</taxon>
        <taxon>Rhabditina</taxon>
        <taxon>Rhabditomorpha</taxon>
        <taxon>Strongyloidea</taxon>
        <taxon>Heligmosomidae</taxon>
        <taxon>Nippostrongylus</taxon>
    </lineage>
</organism>
<dbReference type="WBParaSite" id="NBR_0000964801-mRNA-1">
    <property type="protein sequence ID" value="NBR_0000964801-mRNA-1"/>
    <property type="gene ID" value="NBR_0000964801"/>
</dbReference>
<feature type="signal peptide" evidence="3">
    <location>
        <begin position="1"/>
        <end position="23"/>
    </location>
</feature>
<reference evidence="6" key="1">
    <citation type="submission" date="2017-02" db="UniProtKB">
        <authorList>
            <consortium name="WormBaseParasite"/>
        </authorList>
    </citation>
    <scope>IDENTIFICATION</scope>
</reference>
<name>A0A0N4Y1X2_NIPBR</name>
<protein>
    <submittedName>
        <fullName evidence="6">BZIP domain-containing protein</fullName>
    </submittedName>
</protein>
<evidence type="ECO:0000256" key="3">
    <source>
        <dbReference type="SAM" id="SignalP"/>
    </source>
</evidence>
<reference evidence="4 5" key="2">
    <citation type="submission" date="2018-11" db="EMBL/GenBank/DDBJ databases">
        <authorList>
            <consortium name="Pathogen Informatics"/>
        </authorList>
    </citation>
    <scope>NUCLEOTIDE SEQUENCE [LARGE SCALE GENOMIC DNA]</scope>
</reference>
<evidence type="ECO:0000256" key="1">
    <source>
        <dbReference type="SAM" id="Coils"/>
    </source>
</evidence>
<proteinExistence type="predicted"/>
<evidence type="ECO:0000256" key="2">
    <source>
        <dbReference type="SAM" id="MobiDB-lite"/>
    </source>
</evidence>
<keyword evidence="5" id="KW-1185">Reference proteome</keyword>
<evidence type="ECO:0000313" key="6">
    <source>
        <dbReference type="WBParaSite" id="NBR_0000964801-mRNA-1"/>
    </source>
</evidence>
<accession>A0A0N4Y1X2</accession>
<gene>
    <name evidence="4" type="ORF">NBR_LOCUS9649</name>
</gene>
<feature type="compositionally biased region" description="Basic and acidic residues" evidence="2">
    <location>
        <begin position="197"/>
        <end position="231"/>
    </location>
</feature>
<keyword evidence="3" id="KW-0732">Signal</keyword>
<feature type="coiled-coil region" evidence="1">
    <location>
        <begin position="80"/>
        <end position="139"/>
    </location>
</feature>
<dbReference type="AlphaFoldDB" id="A0A0N4Y1X2"/>
<evidence type="ECO:0000313" key="4">
    <source>
        <dbReference type="EMBL" id="VDL73238.1"/>
    </source>
</evidence>